<feature type="region of interest" description="Disordered" evidence="1">
    <location>
        <begin position="284"/>
        <end position="317"/>
    </location>
</feature>
<gene>
    <name evidence="3" type="primary">SRC1_2</name>
    <name evidence="3" type="ORF">BGW38_007505</name>
</gene>
<dbReference type="AlphaFoldDB" id="A0A9P6FKI8"/>
<evidence type="ECO:0000256" key="1">
    <source>
        <dbReference type="SAM" id="MobiDB-lite"/>
    </source>
</evidence>
<dbReference type="OrthoDB" id="2503928at2759"/>
<keyword evidence="2" id="KW-1133">Transmembrane helix</keyword>
<evidence type="ECO:0000313" key="4">
    <source>
        <dbReference type="Proteomes" id="UP000780801"/>
    </source>
</evidence>
<feature type="compositionally biased region" description="Low complexity" evidence="1">
    <location>
        <begin position="238"/>
        <end position="247"/>
    </location>
</feature>
<keyword evidence="2" id="KW-0472">Membrane</keyword>
<name>A0A9P6FKI8_9FUNG</name>
<feature type="region of interest" description="Disordered" evidence="1">
    <location>
        <begin position="59"/>
        <end position="248"/>
    </location>
</feature>
<dbReference type="PANTHER" id="PTHR47808">
    <property type="entry name" value="INNER NUCLEAR MEMBRANE PROTEIN HEH2-RELATED"/>
    <property type="match status" value="1"/>
</dbReference>
<protein>
    <submittedName>
        <fullName evidence="3">Inner nuclear membrane protein enriched at telomere/subtelomere region</fullName>
    </submittedName>
</protein>
<keyword evidence="4" id="KW-1185">Reference proteome</keyword>
<feature type="compositionally biased region" description="Basic and acidic residues" evidence="1">
    <location>
        <begin position="177"/>
        <end position="192"/>
    </location>
</feature>
<dbReference type="InterPro" id="IPR044780">
    <property type="entry name" value="Heh2/Src1"/>
</dbReference>
<feature type="compositionally biased region" description="Basic residues" evidence="1">
    <location>
        <begin position="94"/>
        <end position="109"/>
    </location>
</feature>
<dbReference type="GO" id="GO:0003682">
    <property type="term" value="F:chromatin binding"/>
    <property type="evidence" value="ECO:0007669"/>
    <property type="project" value="InterPro"/>
</dbReference>
<dbReference type="Gene3D" id="1.10.720.40">
    <property type="match status" value="1"/>
</dbReference>
<dbReference type="InterPro" id="IPR011015">
    <property type="entry name" value="LEM/LEM-like_dom_sf"/>
</dbReference>
<proteinExistence type="predicted"/>
<keyword evidence="2" id="KW-0812">Transmembrane</keyword>
<dbReference type="GO" id="GO:0071763">
    <property type="term" value="P:nuclear membrane organization"/>
    <property type="evidence" value="ECO:0007669"/>
    <property type="project" value="TreeGrafter"/>
</dbReference>
<evidence type="ECO:0000256" key="2">
    <source>
        <dbReference type="SAM" id="Phobius"/>
    </source>
</evidence>
<sequence length="365" mass="39569">MSAKDSPTEQAHYLHPDFDPWSITKDAIREILVQHHVRPPLGGSVRKQQLVDLFNKHIRPELSLQAKDNDTSSSSSSSDDEDTKQKAAVSKPTATKKKPAAKTAPRQKRVSKDDEDEKPTTKAASRKQTQDPEETTVEKPKRSQSKAAAAKTKSESEAPARGRPALKKQSTSEDESDIKHGRGKDSNAEKPAARGRGRSKSREPASAKPAARGTGSRSRSRSRQPRQSAKERDLGRIQQQNQQQQHQPAFSKFMQSFQPTAESLLPGQSMLLQPASAALAVSHSVTSGSSAEVPQRYGRPRRNSNTSDAASAAEVEGSGSFLPTSVRHILGLRSLVLAVIVLAVGVWYGQKVMETMSSSSSAPSV</sequence>
<dbReference type="GO" id="GO:0034399">
    <property type="term" value="C:nuclear periphery"/>
    <property type="evidence" value="ECO:0007669"/>
    <property type="project" value="TreeGrafter"/>
</dbReference>
<dbReference type="PANTHER" id="PTHR47808:SF2">
    <property type="entry name" value="LEM DOMAIN-CONTAINING PROTEIN 2"/>
    <property type="match status" value="1"/>
</dbReference>
<dbReference type="Proteomes" id="UP000780801">
    <property type="component" value="Unassembled WGS sequence"/>
</dbReference>
<feature type="compositionally biased region" description="Low complexity" evidence="1">
    <location>
        <begin position="307"/>
        <end position="317"/>
    </location>
</feature>
<dbReference type="EMBL" id="JAABOA010004962">
    <property type="protein sequence ID" value="KAF9577338.1"/>
    <property type="molecule type" value="Genomic_DNA"/>
</dbReference>
<dbReference type="GO" id="GO:0005783">
    <property type="term" value="C:endoplasmic reticulum"/>
    <property type="evidence" value="ECO:0007669"/>
    <property type="project" value="TreeGrafter"/>
</dbReference>
<comment type="caution">
    <text evidence="3">The sequence shown here is derived from an EMBL/GenBank/DDBJ whole genome shotgun (WGS) entry which is preliminary data.</text>
</comment>
<feature type="transmembrane region" description="Helical" evidence="2">
    <location>
        <begin position="330"/>
        <end position="349"/>
    </location>
</feature>
<organism evidence="3 4">
    <name type="scientific">Lunasporangiospora selenospora</name>
    <dbReference type="NCBI Taxonomy" id="979761"/>
    <lineage>
        <taxon>Eukaryota</taxon>
        <taxon>Fungi</taxon>
        <taxon>Fungi incertae sedis</taxon>
        <taxon>Mucoromycota</taxon>
        <taxon>Mortierellomycotina</taxon>
        <taxon>Mortierellomycetes</taxon>
        <taxon>Mortierellales</taxon>
        <taxon>Mortierellaceae</taxon>
        <taxon>Lunasporangiospora</taxon>
    </lineage>
</organism>
<evidence type="ECO:0000313" key="3">
    <source>
        <dbReference type="EMBL" id="KAF9577338.1"/>
    </source>
</evidence>
<accession>A0A9P6FKI8</accession>
<reference evidence="3" key="1">
    <citation type="journal article" date="2020" name="Fungal Divers.">
        <title>Resolving the Mortierellaceae phylogeny through synthesis of multi-gene phylogenetics and phylogenomics.</title>
        <authorList>
            <person name="Vandepol N."/>
            <person name="Liber J."/>
            <person name="Desiro A."/>
            <person name="Na H."/>
            <person name="Kennedy M."/>
            <person name="Barry K."/>
            <person name="Grigoriev I.V."/>
            <person name="Miller A.N."/>
            <person name="O'Donnell K."/>
            <person name="Stajich J.E."/>
            <person name="Bonito G."/>
        </authorList>
    </citation>
    <scope>NUCLEOTIDE SEQUENCE</scope>
    <source>
        <strain evidence="3">KOD1015</strain>
    </source>
</reference>
<dbReference type="GO" id="GO:0005637">
    <property type="term" value="C:nuclear inner membrane"/>
    <property type="evidence" value="ECO:0007669"/>
    <property type="project" value="InterPro"/>
</dbReference>